<dbReference type="GeneID" id="66162183"/>
<dbReference type="Proteomes" id="UP000825123">
    <property type="component" value="Chromosome"/>
</dbReference>
<dbReference type="RefSeq" id="WP_221289197.1">
    <property type="nucleotide sequence ID" value="NZ_AP024597.1"/>
</dbReference>
<evidence type="ECO:0000313" key="2">
    <source>
        <dbReference type="Proteomes" id="UP000825123"/>
    </source>
</evidence>
<dbReference type="EMBL" id="AP024597">
    <property type="protein sequence ID" value="BCU69138.1"/>
    <property type="molecule type" value="Genomic_DNA"/>
</dbReference>
<keyword evidence="2" id="KW-1185">Reference proteome</keyword>
<dbReference type="SUPFAM" id="SSF48097">
    <property type="entry name" value="Regulator of G-protein signaling, RGS"/>
    <property type="match status" value="1"/>
</dbReference>
<name>A0A8D5U4J8_9CREN</name>
<dbReference type="KEGG" id="csty:KN1_04350"/>
<reference evidence="1 2" key="1">
    <citation type="submission" date="2021-04" db="EMBL/GenBank/DDBJ databases">
        <title>Complete genome sequence of Stygiolobus sp. KN-1.</title>
        <authorList>
            <person name="Nakamura K."/>
            <person name="Sakai H."/>
            <person name="Kurosawa N."/>
        </authorList>
    </citation>
    <scope>NUCLEOTIDE SEQUENCE [LARGE SCALE GENOMIC DNA]</scope>
    <source>
        <strain evidence="1 2">KN-1</strain>
    </source>
</reference>
<protein>
    <submittedName>
        <fullName evidence="1">Uncharacterized protein</fullName>
    </submittedName>
</protein>
<organism evidence="1 2">
    <name type="scientific">Stygiolobus caldivivus</name>
    <dbReference type="NCBI Taxonomy" id="2824673"/>
    <lineage>
        <taxon>Archaea</taxon>
        <taxon>Thermoproteota</taxon>
        <taxon>Thermoprotei</taxon>
        <taxon>Sulfolobales</taxon>
        <taxon>Sulfolobaceae</taxon>
        <taxon>Stygiolobus</taxon>
    </lineage>
</organism>
<gene>
    <name evidence="1" type="ORF">KN1_04350</name>
</gene>
<accession>A0A8D5U4J8</accession>
<sequence>MKVKVGNLELEVVGEIDIEGKTYKVVEVPDSTEFKGFPPSWETVKSSMLTWRPYFKGKMVEEEGKFIPIVNDYVLYMSQQMYELLVDIYYTFKANKAPLEVNISTVVTREIEKYEERLGRNLSPEEKTQMYINYSVDLAILRDIGMIS</sequence>
<dbReference type="AlphaFoldDB" id="A0A8D5U4J8"/>
<proteinExistence type="predicted"/>
<dbReference type="InterPro" id="IPR036305">
    <property type="entry name" value="RGS_sf"/>
</dbReference>
<evidence type="ECO:0000313" key="1">
    <source>
        <dbReference type="EMBL" id="BCU69138.1"/>
    </source>
</evidence>